<gene>
    <name evidence="6" type="ORF">BC936DRAFT_143541</name>
</gene>
<comment type="catalytic activity">
    <reaction evidence="5">
        <text>a (2E,4Z)-dienoyl-CoA + NADPH + H(+) = a 4,5-saturated-(3E)-enoyl-CoA + NADP(+)</text>
        <dbReference type="Rhea" id="RHEA:61892"/>
        <dbReference type="ChEBI" id="CHEBI:15378"/>
        <dbReference type="ChEBI" id="CHEBI:57783"/>
        <dbReference type="ChEBI" id="CHEBI:58349"/>
        <dbReference type="ChEBI" id="CHEBI:85099"/>
        <dbReference type="ChEBI" id="CHEBI:85493"/>
        <dbReference type="EC" id="1.3.1.124"/>
    </reaction>
</comment>
<sequence length="220" mass="23636">MLKSQLSHVQDGFHVISPFSAYQLILVHQMAAPFETTQIFNKFLFAGKVVLCSGGGSGICRGMTEALLRHGAKAAIISRSQDRLDKAAKEMQDQSGQEVLAVAADVRNPADVEEAVKKTIERFGRIDFLICGAAGNFLSPVEKLSYNAFRTVIEIDLLGTYNLTKAALPHLKESKGSIVNVSATLSYTATPLQVHSGSAKAAIDVSIGAANDNNMRPVFL</sequence>
<keyword evidence="1" id="KW-0521">NADP</keyword>
<dbReference type="Gene3D" id="3.40.50.720">
    <property type="entry name" value="NAD(P)-binding Rossmann-like Domain"/>
    <property type="match status" value="1"/>
</dbReference>
<dbReference type="Proteomes" id="UP000268093">
    <property type="component" value="Unassembled WGS sequence"/>
</dbReference>
<evidence type="ECO:0000256" key="5">
    <source>
        <dbReference type="ARBA" id="ARBA00048340"/>
    </source>
</evidence>
<dbReference type="EMBL" id="RBNI01002724">
    <property type="protein sequence ID" value="RUP48974.1"/>
    <property type="molecule type" value="Genomic_DNA"/>
</dbReference>
<dbReference type="PANTHER" id="PTHR43296">
    <property type="entry name" value="PEROXISOMAL 2,4-DIENOYL-COA REDUCTASE"/>
    <property type="match status" value="1"/>
</dbReference>
<dbReference type="SUPFAM" id="SSF51735">
    <property type="entry name" value="NAD(P)-binding Rossmann-fold domains"/>
    <property type="match status" value="1"/>
</dbReference>
<evidence type="ECO:0000256" key="1">
    <source>
        <dbReference type="ARBA" id="ARBA00022857"/>
    </source>
</evidence>
<dbReference type="PANTHER" id="PTHR43296:SF2">
    <property type="entry name" value="PEROXISOMAL 2,4-DIENOYL-COA REDUCTASE [(3E)-ENOYL-COA-PRODUCING]"/>
    <property type="match status" value="1"/>
</dbReference>
<protein>
    <recommendedName>
        <fullName evidence="3">2,4-dienoyl-CoA reductase [(3E)-enoyl-CoA-producing]</fullName>
        <ecNumber evidence="3">1.3.1.124</ecNumber>
    </recommendedName>
</protein>
<dbReference type="EC" id="1.3.1.124" evidence="3"/>
<evidence type="ECO:0000256" key="3">
    <source>
        <dbReference type="ARBA" id="ARBA00026117"/>
    </source>
</evidence>
<keyword evidence="2" id="KW-0560">Oxidoreductase</keyword>
<name>A0A433DDS8_9FUNG</name>
<dbReference type="PRINTS" id="PR00081">
    <property type="entry name" value="GDHRDH"/>
</dbReference>
<keyword evidence="7" id="KW-1185">Reference proteome</keyword>
<dbReference type="OrthoDB" id="2136131at2759"/>
<evidence type="ECO:0000256" key="2">
    <source>
        <dbReference type="ARBA" id="ARBA00023002"/>
    </source>
</evidence>
<reference evidence="6 7" key="1">
    <citation type="journal article" date="2018" name="New Phytol.">
        <title>Phylogenomics of Endogonaceae and evolution of mycorrhizas within Mucoromycota.</title>
        <authorList>
            <person name="Chang Y."/>
            <person name="Desiro A."/>
            <person name="Na H."/>
            <person name="Sandor L."/>
            <person name="Lipzen A."/>
            <person name="Clum A."/>
            <person name="Barry K."/>
            <person name="Grigoriev I.V."/>
            <person name="Martin F.M."/>
            <person name="Stajich J.E."/>
            <person name="Smith M.E."/>
            <person name="Bonito G."/>
            <person name="Spatafora J.W."/>
        </authorList>
    </citation>
    <scope>NUCLEOTIDE SEQUENCE [LARGE SCALE GENOMIC DNA]</scope>
    <source>
        <strain evidence="6 7">GMNB39</strain>
    </source>
</reference>
<dbReference type="InterPro" id="IPR002347">
    <property type="entry name" value="SDR_fam"/>
</dbReference>
<comment type="catalytic activity">
    <reaction evidence="4">
        <text>a (2E,4E)-dienoyl-CoA + NADPH + H(+) = a 4,5-saturated-(3E)-enoyl-CoA + NADP(+)</text>
        <dbReference type="Rhea" id="RHEA:45912"/>
        <dbReference type="ChEBI" id="CHEBI:15378"/>
        <dbReference type="ChEBI" id="CHEBI:57783"/>
        <dbReference type="ChEBI" id="CHEBI:58349"/>
        <dbReference type="ChEBI" id="CHEBI:85101"/>
        <dbReference type="ChEBI" id="CHEBI:85493"/>
        <dbReference type="EC" id="1.3.1.124"/>
    </reaction>
</comment>
<dbReference type="AlphaFoldDB" id="A0A433DDS8"/>
<dbReference type="GO" id="GO:0009062">
    <property type="term" value="P:fatty acid catabolic process"/>
    <property type="evidence" value="ECO:0007669"/>
    <property type="project" value="InterPro"/>
</dbReference>
<comment type="caution">
    <text evidence="6">The sequence shown here is derived from an EMBL/GenBank/DDBJ whole genome shotgun (WGS) entry which is preliminary data.</text>
</comment>
<evidence type="ECO:0000256" key="4">
    <source>
        <dbReference type="ARBA" id="ARBA00048009"/>
    </source>
</evidence>
<evidence type="ECO:0000313" key="7">
    <source>
        <dbReference type="Proteomes" id="UP000268093"/>
    </source>
</evidence>
<dbReference type="Pfam" id="PF00106">
    <property type="entry name" value="adh_short"/>
    <property type="match status" value="1"/>
</dbReference>
<organism evidence="6 7">
    <name type="scientific">Jimgerdemannia flammicorona</name>
    <dbReference type="NCBI Taxonomy" id="994334"/>
    <lineage>
        <taxon>Eukaryota</taxon>
        <taxon>Fungi</taxon>
        <taxon>Fungi incertae sedis</taxon>
        <taxon>Mucoromycota</taxon>
        <taxon>Mucoromycotina</taxon>
        <taxon>Endogonomycetes</taxon>
        <taxon>Endogonales</taxon>
        <taxon>Endogonaceae</taxon>
        <taxon>Jimgerdemannia</taxon>
    </lineage>
</organism>
<dbReference type="InterPro" id="IPR036291">
    <property type="entry name" value="NAD(P)-bd_dom_sf"/>
</dbReference>
<evidence type="ECO:0000313" key="6">
    <source>
        <dbReference type="EMBL" id="RUP48974.1"/>
    </source>
</evidence>
<accession>A0A433DDS8</accession>
<dbReference type="InterPro" id="IPR045017">
    <property type="entry name" value="DECR2-like"/>
</dbReference>
<dbReference type="GO" id="GO:0005777">
    <property type="term" value="C:peroxisome"/>
    <property type="evidence" value="ECO:0007669"/>
    <property type="project" value="TreeGrafter"/>
</dbReference>
<dbReference type="GO" id="GO:0008670">
    <property type="term" value="F:2,4-dienoyl-CoA reductase (NADPH) activity"/>
    <property type="evidence" value="ECO:0007669"/>
    <property type="project" value="InterPro"/>
</dbReference>
<proteinExistence type="predicted"/>